<evidence type="ECO:0000313" key="1">
    <source>
        <dbReference type="EnsemblMetazoa" id="PPA37403.1"/>
    </source>
</evidence>
<gene>
    <name evidence="1" type="primary">WBGene00275772</name>
</gene>
<protein>
    <submittedName>
        <fullName evidence="1">Uncharacterized protein</fullName>
    </submittedName>
</protein>
<evidence type="ECO:0000313" key="2">
    <source>
        <dbReference type="Proteomes" id="UP000005239"/>
    </source>
</evidence>
<reference evidence="1" key="2">
    <citation type="submission" date="2022-06" db="UniProtKB">
        <authorList>
            <consortium name="EnsemblMetazoa"/>
        </authorList>
    </citation>
    <scope>IDENTIFICATION</scope>
    <source>
        <strain evidence="1">PS312</strain>
    </source>
</reference>
<sequence length="131" mass="14871">MTFVKEKAGHFREKSAQPAPLPNIVPLSDVRTCKRARITTECRAGFIRAAHARRTKRKSRECDPSVRLRILPFIIELFCGALCPLLTPIYITAMLSFSKSESIRPSNAEIFAANRPIWERQMCKFKAFASS</sequence>
<keyword evidence="2" id="KW-1185">Reference proteome</keyword>
<dbReference type="EnsemblMetazoa" id="PPA37403.1">
    <property type="protein sequence ID" value="PPA37403.1"/>
    <property type="gene ID" value="WBGene00275772"/>
</dbReference>
<dbReference type="Proteomes" id="UP000005239">
    <property type="component" value="Unassembled WGS sequence"/>
</dbReference>
<organism evidence="1 2">
    <name type="scientific">Pristionchus pacificus</name>
    <name type="common">Parasitic nematode worm</name>
    <dbReference type="NCBI Taxonomy" id="54126"/>
    <lineage>
        <taxon>Eukaryota</taxon>
        <taxon>Metazoa</taxon>
        <taxon>Ecdysozoa</taxon>
        <taxon>Nematoda</taxon>
        <taxon>Chromadorea</taxon>
        <taxon>Rhabditida</taxon>
        <taxon>Rhabditina</taxon>
        <taxon>Diplogasteromorpha</taxon>
        <taxon>Diplogasteroidea</taxon>
        <taxon>Neodiplogasteridae</taxon>
        <taxon>Pristionchus</taxon>
    </lineage>
</organism>
<accession>A0A8R1YZP2</accession>
<dbReference type="AlphaFoldDB" id="A0A2A6BTA0"/>
<accession>A0A2A6BTA0</accession>
<proteinExistence type="predicted"/>
<reference evidence="2" key="1">
    <citation type="journal article" date="2008" name="Nat. Genet.">
        <title>The Pristionchus pacificus genome provides a unique perspective on nematode lifestyle and parasitism.</title>
        <authorList>
            <person name="Dieterich C."/>
            <person name="Clifton S.W."/>
            <person name="Schuster L.N."/>
            <person name="Chinwalla A."/>
            <person name="Delehaunty K."/>
            <person name="Dinkelacker I."/>
            <person name="Fulton L."/>
            <person name="Fulton R."/>
            <person name="Godfrey J."/>
            <person name="Minx P."/>
            <person name="Mitreva M."/>
            <person name="Roeseler W."/>
            <person name="Tian H."/>
            <person name="Witte H."/>
            <person name="Yang S.P."/>
            <person name="Wilson R.K."/>
            <person name="Sommer R.J."/>
        </authorList>
    </citation>
    <scope>NUCLEOTIDE SEQUENCE [LARGE SCALE GENOMIC DNA]</scope>
    <source>
        <strain evidence="2">PS312</strain>
    </source>
</reference>
<name>A0A2A6BTA0_PRIPA</name>